<dbReference type="AlphaFoldDB" id="K2F6E4"/>
<name>K2F6E4_9BACT</name>
<protein>
    <submittedName>
        <fullName evidence="1">Uncharacterized protein</fullName>
    </submittedName>
</protein>
<dbReference type="EMBL" id="AMFJ01000737">
    <property type="protein sequence ID" value="EKE26631.1"/>
    <property type="molecule type" value="Genomic_DNA"/>
</dbReference>
<gene>
    <name evidence="1" type="ORF">ACD_4C00221G0002</name>
</gene>
<organism evidence="1">
    <name type="scientific">uncultured bacterium</name>
    <name type="common">gcode 4</name>
    <dbReference type="NCBI Taxonomy" id="1234023"/>
    <lineage>
        <taxon>Bacteria</taxon>
        <taxon>environmental samples</taxon>
    </lineage>
</organism>
<sequence>MFEVMILSLATALFERIYEIDITSVKRLTGTSLDSLYLVPIFNEAATHVVHKYSTSALLNFVSLESAKVLQFKPEK</sequence>
<evidence type="ECO:0000313" key="1">
    <source>
        <dbReference type="EMBL" id="EKE26631.1"/>
    </source>
</evidence>
<proteinExistence type="predicted"/>
<accession>K2F6E4</accession>
<reference evidence="1" key="1">
    <citation type="journal article" date="2012" name="Science">
        <title>Fermentation, hydrogen, and sulfur metabolism in multiple uncultivated bacterial phyla.</title>
        <authorList>
            <person name="Wrighton K.C."/>
            <person name="Thomas B.C."/>
            <person name="Sharon I."/>
            <person name="Miller C.S."/>
            <person name="Castelle C.J."/>
            <person name="VerBerkmoes N.C."/>
            <person name="Wilkins M.J."/>
            <person name="Hettich R.L."/>
            <person name="Lipton M.S."/>
            <person name="Williams K.H."/>
            <person name="Long P.E."/>
            <person name="Banfield J.F."/>
        </authorList>
    </citation>
    <scope>NUCLEOTIDE SEQUENCE [LARGE SCALE GENOMIC DNA]</scope>
</reference>
<comment type="caution">
    <text evidence="1">The sequence shown here is derived from an EMBL/GenBank/DDBJ whole genome shotgun (WGS) entry which is preliminary data.</text>
</comment>